<feature type="domain" description="C2H2-type" evidence="12">
    <location>
        <begin position="274"/>
        <end position="297"/>
    </location>
</feature>
<dbReference type="FunFam" id="3.30.160.60:FF:001465">
    <property type="entry name" value="Zinc finger protein 560"/>
    <property type="match status" value="1"/>
</dbReference>
<feature type="compositionally biased region" description="Basic residues" evidence="11">
    <location>
        <begin position="929"/>
        <end position="938"/>
    </location>
</feature>
<evidence type="ECO:0000313" key="14">
    <source>
        <dbReference type="Proteomes" id="UP000075884"/>
    </source>
</evidence>
<dbReference type="InterPro" id="IPR013087">
    <property type="entry name" value="Znf_C2H2_type"/>
</dbReference>
<dbReference type="FunFam" id="3.30.160.60:FF:000325">
    <property type="entry name" value="ZFP90 zinc finger protein"/>
    <property type="match status" value="1"/>
</dbReference>
<reference evidence="14" key="1">
    <citation type="submission" date="2013-03" db="EMBL/GenBank/DDBJ databases">
        <title>The Genome Sequence of Anopheles dirus WRAIR2.</title>
        <authorList>
            <consortium name="The Broad Institute Genomics Platform"/>
            <person name="Neafsey D.E."/>
            <person name="Walton C."/>
            <person name="Walker B."/>
            <person name="Young S.K."/>
            <person name="Zeng Q."/>
            <person name="Gargeya S."/>
            <person name="Fitzgerald M."/>
            <person name="Haas B."/>
            <person name="Abouelleil A."/>
            <person name="Allen A.W."/>
            <person name="Alvarado L."/>
            <person name="Arachchi H.M."/>
            <person name="Berlin A.M."/>
            <person name="Chapman S.B."/>
            <person name="Gainer-Dewar J."/>
            <person name="Goldberg J."/>
            <person name="Griggs A."/>
            <person name="Gujja S."/>
            <person name="Hansen M."/>
            <person name="Howarth C."/>
            <person name="Imamovic A."/>
            <person name="Ireland A."/>
            <person name="Larimer J."/>
            <person name="McCowan C."/>
            <person name="Murphy C."/>
            <person name="Pearson M."/>
            <person name="Poon T.W."/>
            <person name="Priest M."/>
            <person name="Roberts A."/>
            <person name="Saif S."/>
            <person name="Shea T."/>
            <person name="Sisk P."/>
            <person name="Sykes S."/>
            <person name="Wortman J."/>
            <person name="Nusbaum C."/>
            <person name="Birren B."/>
        </authorList>
    </citation>
    <scope>NUCLEOTIDE SEQUENCE [LARGE SCALE GENOMIC DNA]</scope>
    <source>
        <strain evidence="14">WRAIR2</strain>
    </source>
</reference>
<feature type="region of interest" description="Disordered" evidence="11">
    <location>
        <begin position="1137"/>
        <end position="1336"/>
    </location>
</feature>
<dbReference type="PANTHER" id="PTHR16515">
    <property type="entry name" value="PR DOMAIN ZINC FINGER PROTEIN"/>
    <property type="match status" value="1"/>
</dbReference>
<name>A0A182NBK5_9DIPT</name>
<keyword evidence="7" id="KW-0238">DNA-binding</keyword>
<keyword evidence="14" id="KW-1185">Reference proteome</keyword>
<feature type="domain" description="C2H2-type" evidence="12">
    <location>
        <begin position="537"/>
        <end position="565"/>
    </location>
</feature>
<feature type="region of interest" description="Disordered" evidence="11">
    <location>
        <begin position="913"/>
        <end position="999"/>
    </location>
</feature>
<evidence type="ECO:0000256" key="11">
    <source>
        <dbReference type="SAM" id="MobiDB-lite"/>
    </source>
</evidence>
<protein>
    <recommendedName>
        <fullName evidence="12">C2H2-type domain-containing protein</fullName>
    </recommendedName>
</protein>
<dbReference type="PROSITE" id="PS00028">
    <property type="entry name" value="ZINC_FINGER_C2H2_1"/>
    <property type="match status" value="11"/>
</dbReference>
<evidence type="ECO:0000256" key="1">
    <source>
        <dbReference type="ARBA" id="ARBA00004123"/>
    </source>
</evidence>
<dbReference type="Proteomes" id="UP000075884">
    <property type="component" value="Unassembled WGS sequence"/>
</dbReference>
<evidence type="ECO:0000313" key="13">
    <source>
        <dbReference type="EnsemblMetazoa" id="ADIR005033-PA"/>
    </source>
</evidence>
<dbReference type="Pfam" id="PF00096">
    <property type="entry name" value="zf-C2H2"/>
    <property type="match status" value="3"/>
</dbReference>
<feature type="compositionally biased region" description="Low complexity" evidence="11">
    <location>
        <begin position="1165"/>
        <end position="1174"/>
    </location>
</feature>
<evidence type="ECO:0000256" key="9">
    <source>
        <dbReference type="ARBA" id="ARBA00023242"/>
    </source>
</evidence>
<evidence type="ECO:0000256" key="5">
    <source>
        <dbReference type="ARBA" id="ARBA00022833"/>
    </source>
</evidence>
<dbReference type="InterPro" id="IPR050331">
    <property type="entry name" value="Zinc_finger"/>
</dbReference>
<feature type="domain" description="C2H2-type" evidence="12">
    <location>
        <begin position="765"/>
        <end position="792"/>
    </location>
</feature>
<feature type="compositionally biased region" description="Acidic residues" evidence="11">
    <location>
        <begin position="959"/>
        <end position="978"/>
    </location>
</feature>
<keyword evidence="8" id="KW-0804">Transcription</keyword>
<evidence type="ECO:0000256" key="10">
    <source>
        <dbReference type="PROSITE-ProRule" id="PRU00042"/>
    </source>
</evidence>
<dbReference type="VEuPathDB" id="VectorBase:ADIR005033"/>
<feature type="domain" description="C2H2-type" evidence="12">
    <location>
        <begin position="793"/>
        <end position="820"/>
    </location>
</feature>
<evidence type="ECO:0000256" key="4">
    <source>
        <dbReference type="ARBA" id="ARBA00022771"/>
    </source>
</evidence>
<evidence type="ECO:0000256" key="7">
    <source>
        <dbReference type="ARBA" id="ARBA00023125"/>
    </source>
</evidence>
<keyword evidence="4 10" id="KW-0863">Zinc-finger</keyword>
<evidence type="ECO:0000256" key="8">
    <source>
        <dbReference type="ARBA" id="ARBA00023163"/>
    </source>
</evidence>
<dbReference type="GO" id="GO:0003677">
    <property type="term" value="F:DNA binding"/>
    <property type="evidence" value="ECO:0007669"/>
    <property type="project" value="UniProtKB-KW"/>
</dbReference>
<feature type="domain" description="C2H2-type" evidence="12">
    <location>
        <begin position="849"/>
        <end position="876"/>
    </location>
</feature>
<feature type="domain" description="C2H2-type" evidence="12">
    <location>
        <begin position="455"/>
        <end position="482"/>
    </location>
</feature>
<feature type="compositionally biased region" description="Basic and acidic residues" evidence="11">
    <location>
        <begin position="1199"/>
        <end position="1210"/>
    </location>
</feature>
<dbReference type="SUPFAM" id="SSF57667">
    <property type="entry name" value="beta-beta-alpha zinc fingers"/>
    <property type="match status" value="6"/>
</dbReference>
<feature type="region of interest" description="Disordered" evidence="11">
    <location>
        <begin position="618"/>
        <end position="645"/>
    </location>
</feature>
<dbReference type="GO" id="GO:0008270">
    <property type="term" value="F:zinc ion binding"/>
    <property type="evidence" value="ECO:0007669"/>
    <property type="project" value="UniProtKB-KW"/>
</dbReference>
<feature type="domain" description="C2H2-type" evidence="12">
    <location>
        <begin position="710"/>
        <end position="737"/>
    </location>
</feature>
<dbReference type="Pfam" id="PF13912">
    <property type="entry name" value="zf-C2H2_6"/>
    <property type="match status" value="1"/>
</dbReference>
<feature type="compositionally biased region" description="Low complexity" evidence="11">
    <location>
        <begin position="1258"/>
        <end position="1269"/>
    </location>
</feature>
<dbReference type="STRING" id="7168.A0A182NBK5"/>
<dbReference type="SMART" id="SM00355">
    <property type="entry name" value="ZnF_C2H2"/>
    <property type="match status" value="15"/>
</dbReference>
<accession>A0A182NBK5</accession>
<dbReference type="GO" id="GO:0000122">
    <property type="term" value="P:negative regulation of transcription by RNA polymerase II"/>
    <property type="evidence" value="ECO:0007669"/>
    <property type="project" value="UniProtKB-ARBA"/>
</dbReference>
<dbReference type="EnsemblMetazoa" id="ADIR005033-RA">
    <property type="protein sequence ID" value="ADIR005033-PA"/>
    <property type="gene ID" value="ADIR005033"/>
</dbReference>
<feature type="compositionally biased region" description="Polar residues" evidence="11">
    <location>
        <begin position="1017"/>
        <end position="1029"/>
    </location>
</feature>
<evidence type="ECO:0000256" key="3">
    <source>
        <dbReference type="ARBA" id="ARBA00022737"/>
    </source>
</evidence>
<evidence type="ECO:0000259" key="12">
    <source>
        <dbReference type="PROSITE" id="PS50157"/>
    </source>
</evidence>
<keyword evidence="3" id="KW-0677">Repeat</keyword>
<keyword evidence="2" id="KW-0479">Metal-binding</keyword>
<feature type="domain" description="C2H2-type" evidence="12">
    <location>
        <begin position="246"/>
        <end position="273"/>
    </location>
</feature>
<feature type="region of interest" description="Disordered" evidence="11">
    <location>
        <begin position="583"/>
        <end position="606"/>
    </location>
</feature>
<dbReference type="PANTHER" id="PTHR16515:SF66">
    <property type="entry name" value="C2H2-TYPE DOMAIN-CONTAINING PROTEIN"/>
    <property type="match status" value="1"/>
</dbReference>
<feature type="region of interest" description="Disordered" evidence="11">
    <location>
        <begin position="1017"/>
        <end position="1116"/>
    </location>
</feature>
<feature type="domain" description="C2H2-type" evidence="12">
    <location>
        <begin position="1413"/>
        <end position="1436"/>
    </location>
</feature>
<feature type="compositionally biased region" description="Acidic residues" evidence="11">
    <location>
        <begin position="1152"/>
        <end position="1164"/>
    </location>
</feature>
<feature type="compositionally biased region" description="Low complexity" evidence="11">
    <location>
        <begin position="1053"/>
        <end position="1069"/>
    </location>
</feature>
<feature type="domain" description="C2H2-type" evidence="12">
    <location>
        <begin position="821"/>
        <end position="848"/>
    </location>
</feature>
<dbReference type="Gene3D" id="3.30.160.60">
    <property type="entry name" value="Classic Zinc Finger"/>
    <property type="match status" value="7"/>
</dbReference>
<dbReference type="FunFam" id="3.30.160.60:FF:000260">
    <property type="entry name" value="Spalt-like transcription factor 1"/>
    <property type="match status" value="1"/>
</dbReference>
<dbReference type="PROSITE" id="PS50157">
    <property type="entry name" value="ZINC_FINGER_C2H2_2"/>
    <property type="match status" value="13"/>
</dbReference>
<reference evidence="13" key="2">
    <citation type="submission" date="2020-05" db="UniProtKB">
        <authorList>
            <consortium name="EnsemblMetazoa"/>
        </authorList>
    </citation>
    <scope>IDENTIFICATION</scope>
    <source>
        <strain evidence="13">WRAIR2</strain>
    </source>
</reference>
<organism evidence="13 14">
    <name type="scientific">Anopheles dirus</name>
    <dbReference type="NCBI Taxonomy" id="7168"/>
    <lineage>
        <taxon>Eukaryota</taxon>
        <taxon>Metazoa</taxon>
        <taxon>Ecdysozoa</taxon>
        <taxon>Arthropoda</taxon>
        <taxon>Hexapoda</taxon>
        <taxon>Insecta</taxon>
        <taxon>Pterygota</taxon>
        <taxon>Neoptera</taxon>
        <taxon>Endopterygota</taxon>
        <taxon>Diptera</taxon>
        <taxon>Nematocera</taxon>
        <taxon>Culicoidea</taxon>
        <taxon>Culicidae</taxon>
        <taxon>Anophelinae</taxon>
        <taxon>Anopheles</taxon>
    </lineage>
</organism>
<feature type="region of interest" description="Disordered" evidence="11">
    <location>
        <begin position="1357"/>
        <end position="1398"/>
    </location>
</feature>
<feature type="domain" description="C2H2-type" evidence="12">
    <location>
        <begin position="738"/>
        <end position="765"/>
    </location>
</feature>
<feature type="compositionally biased region" description="Polar residues" evidence="11">
    <location>
        <begin position="625"/>
        <end position="645"/>
    </location>
</feature>
<evidence type="ECO:0000256" key="6">
    <source>
        <dbReference type="ARBA" id="ARBA00023015"/>
    </source>
</evidence>
<dbReference type="GO" id="GO:0005634">
    <property type="term" value="C:nucleus"/>
    <property type="evidence" value="ECO:0007669"/>
    <property type="project" value="UniProtKB-SubCell"/>
</dbReference>
<feature type="domain" description="C2H2-type" evidence="12">
    <location>
        <begin position="680"/>
        <end position="708"/>
    </location>
</feature>
<sequence>MDHNPFPLWQVSATDPAARGSGSSTVNNTASISTLNYVPNMRAKMKIVNISTQMTRANESGNLYGATTATYLPAVTERQQLVHHQPRRMATIPQNANTMLNESILLQTHDGREYLVDESSIQNIDQIPPENLIYMTTTTTTPTTEEGVLADHLAMNGGDDFEVQSGGQPLDHQQGESVPDLQQSATTTYAEECEVTEEIITDDWVQSQGEECVQVTVDQLGASAIVVEDDIAVPLDQDQYTLSRPYPCDFCSRRFRKKASLQNHLMAHSNDRPHVCNLCGAQYGRRCDLINHLKQHAYAVTEQDELSVRGAGGEQDVDYELPELIPRPDYHQHHQQLKKQRARQSSDDEDMYIQNAMVNYNSQPPMQLISTTNYGSSSSYTNGDSLEQMVDDGGTKVIQQPEPPPLPPMPGTPGRKKVASRTGGYIKKEPLDTAEEPVTSEPTQFPVTTDGRKTFLCQECGISFARYKALVAHTRNHHHHQQQQQQHQYGCDICGALFWEQTLLQDHVRHAHGMTTPEKKFVPPSPGPASPPVKKHFNCDSCSAIFFQLDHLQSHLQQAHGLKRAIASSGKPQRQQELLLMSTRGHADDEEREEEESTDQDEGEEDFEDLDYTYEAYEESRTTDGPDSSQASEVTGSQEQPQQQEFPMACRDCNEMVASAIDLLEHVEMHGNSARYESPHECQLCGEKFFDESFIKRHVQERHRAELTDTSCAICGKRCKSQTTLIKHAWDHSRDRAHSCSKCGKTFHHQARLKRHMDSHRSKAVRCEICSQEFPDGRTLMNHRHSHSKSNEYPCTECGKTFGSRSSQQIHMRIHTGERPYACRFCWKAFADGGTLRKHERIHTGEKPYACPVCPKAFNQRVVLREHIRAHHSQADSKPNSTEKANYCCTVCPSGTTAPFATPRELVQHLIEHSDTNTALQRQPPTFPRKYKRRRKLKPHELERLQSGRRKQKAKPTHDEEEEEQEEEEGEGDEEDDDGNKNLGYGCGGKAPPQHSMLDDNGINLLSNVVLLQQGASGNHSNANRTVTESPPHKKQPPGRAKAEPTTSRMINTTQKRATAGRKTAARQQSSRKRTSSYSRKGAPGKGTCELLKEGEEDEQEQERDDKPLPSNHSAISNVMEALFRGRNRKSMLSEIPSHRISSVSFPLLDDGNTDDPMLDEPSLEENPSSSSTSKQHRGPQHPQRPEDDDLTQQLLMEISRKDKYIERFNSDTVNDLEEILRSPVKPKPSQSAGKRAVKMKSAPAAAAAATGRHRKTTPATGKATAKEAPPQPPPPQVLRSQRLTRRQLVREVNFLKEAYGGTSHEETNPSLTARGESVAPEPNATTSSSPTGGVKMEQAERLAAMLLNDGMMDDDGQKEEYGSDGEYTAAKVLRTVKEERTDSPADDDDEEDTVPEANDLLYGTTSTNASTYRCSICAACFDDRTQLILHVPVHI</sequence>
<dbReference type="InterPro" id="IPR036236">
    <property type="entry name" value="Znf_C2H2_sf"/>
</dbReference>
<feature type="compositionally biased region" description="Acidic residues" evidence="11">
    <location>
        <begin position="1385"/>
        <end position="1395"/>
    </location>
</feature>
<keyword evidence="5" id="KW-0862">Zinc</keyword>
<feature type="domain" description="C2H2-type" evidence="12">
    <location>
        <begin position="489"/>
        <end position="517"/>
    </location>
</feature>
<keyword evidence="6" id="KW-0805">Transcription regulation</keyword>
<keyword evidence="9" id="KW-0539">Nucleus</keyword>
<feature type="region of interest" description="Disordered" evidence="11">
    <location>
        <begin position="1"/>
        <end position="26"/>
    </location>
</feature>
<proteinExistence type="predicted"/>
<comment type="subcellular location">
    <subcellularLocation>
        <location evidence="1">Nucleus</location>
    </subcellularLocation>
</comment>
<feature type="compositionally biased region" description="Acidic residues" evidence="11">
    <location>
        <begin position="588"/>
        <end position="606"/>
    </location>
</feature>
<evidence type="ECO:0000256" key="2">
    <source>
        <dbReference type="ARBA" id="ARBA00022723"/>
    </source>
</evidence>